<protein>
    <submittedName>
        <fullName evidence="1">Uncharacterized protein</fullName>
    </submittedName>
</protein>
<dbReference type="EMBL" id="LAZR01009192">
    <property type="protein sequence ID" value="KKM74114.1"/>
    <property type="molecule type" value="Genomic_DNA"/>
</dbReference>
<dbReference type="AlphaFoldDB" id="A0A0F9JWC3"/>
<comment type="caution">
    <text evidence="1">The sequence shown here is derived from an EMBL/GenBank/DDBJ whole genome shotgun (WGS) entry which is preliminary data.</text>
</comment>
<sequence>MQFSFLNLNFHHYGFKNKKLENLICIMSGYLRHKNMSIFILDPQGEFSFEFSSNVKLKQIIVK</sequence>
<gene>
    <name evidence="1" type="ORF">LCGC14_1403610</name>
</gene>
<proteinExistence type="predicted"/>
<evidence type="ECO:0000313" key="1">
    <source>
        <dbReference type="EMBL" id="KKM74114.1"/>
    </source>
</evidence>
<reference evidence="1" key="1">
    <citation type="journal article" date="2015" name="Nature">
        <title>Complex archaea that bridge the gap between prokaryotes and eukaryotes.</title>
        <authorList>
            <person name="Spang A."/>
            <person name="Saw J.H."/>
            <person name="Jorgensen S.L."/>
            <person name="Zaremba-Niedzwiedzka K."/>
            <person name="Martijn J."/>
            <person name="Lind A.E."/>
            <person name="van Eijk R."/>
            <person name="Schleper C."/>
            <person name="Guy L."/>
            <person name="Ettema T.J."/>
        </authorList>
    </citation>
    <scope>NUCLEOTIDE SEQUENCE</scope>
</reference>
<name>A0A0F9JWC3_9ZZZZ</name>
<accession>A0A0F9JWC3</accession>
<organism evidence="1">
    <name type="scientific">marine sediment metagenome</name>
    <dbReference type="NCBI Taxonomy" id="412755"/>
    <lineage>
        <taxon>unclassified sequences</taxon>
        <taxon>metagenomes</taxon>
        <taxon>ecological metagenomes</taxon>
    </lineage>
</organism>